<evidence type="ECO:0000313" key="6">
    <source>
        <dbReference type="Proteomes" id="UP000516349"/>
    </source>
</evidence>
<dbReference type="KEGG" id="ebla:JGUZn3_16190"/>
<dbReference type="PANTHER" id="PTHR33164:SF44">
    <property type="entry name" value="TRANSCRIPTIONAL REGULATORY PROTEIN"/>
    <property type="match status" value="1"/>
</dbReference>
<feature type="domain" description="HTH marR-type" evidence="4">
    <location>
        <begin position="1"/>
        <end position="148"/>
    </location>
</feature>
<keyword evidence="3" id="KW-0804">Transcription</keyword>
<dbReference type="Proteomes" id="UP000516349">
    <property type="component" value="Chromosome"/>
</dbReference>
<dbReference type="InterPro" id="IPR036390">
    <property type="entry name" value="WH_DNA-bd_sf"/>
</dbReference>
<dbReference type="PROSITE" id="PS01117">
    <property type="entry name" value="HTH_MARR_1"/>
    <property type="match status" value="1"/>
</dbReference>
<dbReference type="InterPro" id="IPR023187">
    <property type="entry name" value="Tscrpt_reg_MarR-type_CS"/>
</dbReference>
<evidence type="ECO:0000313" key="5">
    <source>
        <dbReference type="EMBL" id="QNT78841.1"/>
    </source>
</evidence>
<dbReference type="Gene3D" id="1.10.10.10">
    <property type="entry name" value="Winged helix-like DNA-binding domain superfamily/Winged helix DNA-binding domain"/>
    <property type="match status" value="1"/>
</dbReference>
<protein>
    <submittedName>
        <fullName evidence="5">MarR family protein</fullName>
    </submittedName>
</protein>
<evidence type="ECO:0000256" key="3">
    <source>
        <dbReference type="ARBA" id="ARBA00023163"/>
    </source>
</evidence>
<organism evidence="5 6">
    <name type="scientific">Entomobacter blattae</name>
    <dbReference type="NCBI Taxonomy" id="2762277"/>
    <lineage>
        <taxon>Bacteria</taxon>
        <taxon>Pseudomonadati</taxon>
        <taxon>Pseudomonadota</taxon>
        <taxon>Alphaproteobacteria</taxon>
        <taxon>Acetobacterales</taxon>
        <taxon>Acetobacteraceae</taxon>
        <taxon>Entomobacter</taxon>
    </lineage>
</organism>
<reference evidence="5 6" key="1">
    <citation type="submission" date="2020-08" db="EMBL/GenBank/DDBJ databases">
        <title>Complete genome sequence of Entomobacter blattae G55GP.</title>
        <authorList>
            <person name="Poehlein A."/>
            <person name="Guzman J."/>
            <person name="Daniel R."/>
            <person name="Vilcinskas A."/>
        </authorList>
    </citation>
    <scope>NUCLEOTIDE SEQUENCE [LARGE SCALE GENOMIC DNA]</scope>
    <source>
        <strain evidence="5 6">G55GP</strain>
    </source>
</reference>
<dbReference type="PANTHER" id="PTHR33164">
    <property type="entry name" value="TRANSCRIPTIONAL REGULATOR, MARR FAMILY"/>
    <property type="match status" value="1"/>
</dbReference>
<dbReference type="InterPro" id="IPR039422">
    <property type="entry name" value="MarR/SlyA-like"/>
</dbReference>
<dbReference type="AlphaFoldDB" id="A0A7H1NST1"/>
<gene>
    <name evidence="5" type="ORF">JGUZn3_16190</name>
</gene>
<dbReference type="SMART" id="SM00347">
    <property type="entry name" value="HTH_MARR"/>
    <property type="match status" value="1"/>
</dbReference>
<dbReference type="GO" id="GO:0003677">
    <property type="term" value="F:DNA binding"/>
    <property type="evidence" value="ECO:0007669"/>
    <property type="project" value="UniProtKB-KW"/>
</dbReference>
<dbReference type="SUPFAM" id="SSF46785">
    <property type="entry name" value="Winged helix' DNA-binding domain"/>
    <property type="match status" value="1"/>
</dbReference>
<keyword evidence="6" id="KW-1185">Reference proteome</keyword>
<proteinExistence type="predicted"/>
<dbReference type="PROSITE" id="PS50995">
    <property type="entry name" value="HTH_MARR_2"/>
    <property type="match status" value="1"/>
</dbReference>
<dbReference type="GO" id="GO:0003700">
    <property type="term" value="F:DNA-binding transcription factor activity"/>
    <property type="evidence" value="ECO:0007669"/>
    <property type="project" value="InterPro"/>
</dbReference>
<dbReference type="RefSeq" id="WP_203413068.1">
    <property type="nucleotide sequence ID" value="NZ_CP060244.1"/>
</dbReference>
<sequence length="161" mass="18678">MSSAERELLYLKEEQLRKAQTVIFFVGRDLWQLGRAVLEEHNLGQAHYRALQMLAHYPGLTVGGLLELLNITKQSLGRVMKDLLEKGFIQIHPSCEDKRKKHLFLTDSGQKIEEDVFNALKARLYLAFKEAGSEAIEGFRKVMFCLMNHDTRYFLESFKKD</sequence>
<keyword evidence="2" id="KW-0238">DNA-binding</keyword>
<name>A0A7H1NST1_9PROT</name>
<evidence type="ECO:0000259" key="4">
    <source>
        <dbReference type="PROSITE" id="PS50995"/>
    </source>
</evidence>
<evidence type="ECO:0000256" key="2">
    <source>
        <dbReference type="ARBA" id="ARBA00023125"/>
    </source>
</evidence>
<dbReference type="InterPro" id="IPR000835">
    <property type="entry name" value="HTH_MarR-typ"/>
</dbReference>
<dbReference type="EMBL" id="CP060244">
    <property type="protein sequence ID" value="QNT78841.1"/>
    <property type="molecule type" value="Genomic_DNA"/>
</dbReference>
<keyword evidence="1" id="KW-0805">Transcription regulation</keyword>
<accession>A0A7H1NST1</accession>
<dbReference type="Pfam" id="PF12802">
    <property type="entry name" value="MarR_2"/>
    <property type="match status" value="1"/>
</dbReference>
<dbReference type="GO" id="GO:0006950">
    <property type="term" value="P:response to stress"/>
    <property type="evidence" value="ECO:0007669"/>
    <property type="project" value="TreeGrafter"/>
</dbReference>
<evidence type="ECO:0000256" key="1">
    <source>
        <dbReference type="ARBA" id="ARBA00023015"/>
    </source>
</evidence>
<dbReference type="InterPro" id="IPR036388">
    <property type="entry name" value="WH-like_DNA-bd_sf"/>
</dbReference>